<dbReference type="PROSITE" id="PS51340">
    <property type="entry name" value="MOSC"/>
    <property type="match status" value="1"/>
</dbReference>
<dbReference type="SUPFAM" id="SSF141673">
    <property type="entry name" value="MOSC N-terminal domain-like"/>
    <property type="match status" value="1"/>
</dbReference>
<dbReference type="PANTHER" id="PTHR14237">
    <property type="entry name" value="MOLYBDOPTERIN COFACTOR SULFURASE MOSC"/>
    <property type="match status" value="1"/>
</dbReference>
<reference evidence="1" key="2">
    <citation type="submission" date="2022-08" db="UniProtKB">
        <authorList>
            <consortium name="EnsemblMetazoa"/>
        </authorList>
    </citation>
    <scope>IDENTIFICATION</scope>
    <source>
        <strain evidence="1">STECLA/ALBI9_A</strain>
    </source>
</reference>
<dbReference type="GO" id="GO:0003824">
    <property type="term" value="F:catalytic activity"/>
    <property type="evidence" value="ECO:0007669"/>
    <property type="project" value="InterPro"/>
</dbReference>
<dbReference type="InterPro" id="IPR005303">
    <property type="entry name" value="MOCOS_middle"/>
</dbReference>
<dbReference type="GeneID" id="118460885"/>
<dbReference type="VEuPathDB" id="VectorBase:AALB20_035419"/>
<dbReference type="VEuPathDB" id="VectorBase:AALB006675"/>
<dbReference type="GO" id="GO:0030170">
    <property type="term" value="F:pyridoxal phosphate binding"/>
    <property type="evidence" value="ECO:0007669"/>
    <property type="project" value="InterPro"/>
</dbReference>
<dbReference type="EnsemblMetazoa" id="AALB006675-RA">
    <property type="protein sequence ID" value="AALB006675-PA"/>
    <property type="gene ID" value="AALB006675"/>
</dbReference>
<sequence>MIDFCSIPLTFRHHRAADGTSTEMLSELFDGSSGTGGSVRRALLVAAGVGLVTASGYAVYRLLQQRRARRPPTEWHRVGEVSALWIYPIKSCGAVRVGQFDCTEIGPGVGLLRDRIFMVVNSGDGRFITGRSHPTLVLVQPSFDEPGHERMKLSAPGMLDVEVDVRRLLEVGQHESASVWDQPVTAIDCGEEVARWLSRFLLQEDTGLRLVLYPYDRPTRPVRPKNRIHRMLTARDSGALHDATSYMLLSEASVADVNGRLDLPPIQALQYRANILVKGPGAFEEDDWRWIRIGDTVYENVKPCTRCLFTNVDPETGVSSPVQEPLNTLRKYRTKPGLGASPVVGMQMGVRVTGKIAVGEAVYVG</sequence>
<dbReference type="Proteomes" id="UP000069272">
    <property type="component" value="Chromosome X"/>
</dbReference>
<evidence type="ECO:0000313" key="2">
    <source>
        <dbReference type="Proteomes" id="UP000069272"/>
    </source>
</evidence>
<dbReference type="InterPro" id="IPR011037">
    <property type="entry name" value="Pyrv_Knase-like_insert_dom_sf"/>
</dbReference>
<dbReference type="Pfam" id="PF03476">
    <property type="entry name" value="MOSC_N"/>
    <property type="match status" value="1"/>
</dbReference>
<name>A0A182FJI0_ANOAL</name>
<reference evidence="1 2" key="1">
    <citation type="journal article" date="2017" name="G3 (Bethesda)">
        <title>The Physical Genome Mapping of Anopheles albimanus Corrected Scaffold Misassemblies and Identified Interarm Rearrangements in Genus Anopheles.</title>
        <authorList>
            <person name="Artemov G.N."/>
            <person name="Peery A.N."/>
            <person name="Jiang X."/>
            <person name="Tu Z."/>
            <person name="Stegniy V.N."/>
            <person name="Sharakhova M.V."/>
            <person name="Sharakhov I.V."/>
        </authorList>
    </citation>
    <scope>NUCLEOTIDE SEQUENCE [LARGE SCALE GENOMIC DNA]</scope>
    <source>
        <strain evidence="1 2">ALBI9_A</strain>
    </source>
</reference>
<dbReference type="InterPro" id="IPR005302">
    <property type="entry name" value="MoCF_Sase_C"/>
</dbReference>
<organism evidence="1 2">
    <name type="scientific">Anopheles albimanus</name>
    <name type="common">New world malaria mosquito</name>
    <dbReference type="NCBI Taxonomy" id="7167"/>
    <lineage>
        <taxon>Eukaryota</taxon>
        <taxon>Metazoa</taxon>
        <taxon>Ecdysozoa</taxon>
        <taxon>Arthropoda</taxon>
        <taxon>Hexapoda</taxon>
        <taxon>Insecta</taxon>
        <taxon>Pterygota</taxon>
        <taxon>Neoptera</taxon>
        <taxon>Endopterygota</taxon>
        <taxon>Diptera</taxon>
        <taxon>Nematocera</taxon>
        <taxon>Culicoidea</taxon>
        <taxon>Culicidae</taxon>
        <taxon>Anophelinae</taxon>
        <taxon>Anopheles</taxon>
    </lineage>
</organism>
<dbReference type="SUPFAM" id="SSF50800">
    <property type="entry name" value="PK beta-barrel domain-like"/>
    <property type="match status" value="1"/>
</dbReference>
<dbReference type="AlphaFoldDB" id="A0A182FJI0"/>
<protein>
    <submittedName>
        <fullName evidence="1">Uncharacterized protein</fullName>
    </submittedName>
</protein>
<proteinExistence type="predicted"/>
<dbReference type="PANTHER" id="PTHR14237:SF19">
    <property type="entry name" value="MITOCHONDRIAL AMIDOXIME REDUCING COMPONENT 1"/>
    <property type="match status" value="1"/>
</dbReference>
<accession>A0A182FJI0</accession>
<keyword evidence="2" id="KW-1185">Reference proteome</keyword>
<dbReference type="RefSeq" id="XP_035781642.1">
    <property type="nucleotide sequence ID" value="XM_035925749.1"/>
</dbReference>
<dbReference type="GO" id="GO:0030151">
    <property type="term" value="F:molybdenum ion binding"/>
    <property type="evidence" value="ECO:0007669"/>
    <property type="project" value="InterPro"/>
</dbReference>
<evidence type="ECO:0000313" key="1">
    <source>
        <dbReference type="EnsemblMetazoa" id="AALB006675-PA"/>
    </source>
</evidence>
<dbReference type="Pfam" id="PF03473">
    <property type="entry name" value="MOSC"/>
    <property type="match status" value="1"/>
</dbReference>
<dbReference type="STRING" id="7167.A0A182FJI0"/>